<dbReference type="PANTHER" id="PTHR24421">
    <property type="entry name" value="NITRATE/NITRITE SENSOR PROTEIN NARX-RELATED"/>
    <property type="match status" value="1"/>
</dbReference>
<dbReference type="PANTHER" id="PTHR24421:SF10">
    <property type="entry name" value="NITRATE_NITRITE SENSOR PROTEIN NARQ"/>
    <property type="match status" value="1"/>
</dbReference>
<gene>
    <name evidence="13" type="ORF">FHU32_001206</name>
</gene>
<evidence type="ECO:0000256" key="4">
    <source>
        <dbReference type="ARBA" id="ARBA00022679"/>
    </source>
</evidence>
<keyword evidence="8" id="KW-0902">Two-component regulatory system</keyword>
<comment type="caution">
    <text evidence="13">The sequence shown here is derived from an EMBL/GenBank/DDBJ whole genome shotgun (WGS) entry which is preliminary data.</text>
</comment>
<dbReference type="Pfam" id="PF23539">
    <property type="entry name" value="DUF7134"/>
    <property type="match status" value="1"/>
</dbReference>
<dbReference type="EC" id="2.7.13.3" evidence="2"/>
<keyword evidence="4" id="KW-0808">Transferase</keyword>
<dbReference type="Gene3D" id="1.20.5.1930">
    <property type="match status" value="1"/>
</dbReference>
<evidence type="ECO:0000256" key="7">
    <source>
        <dbReference type="ARBA" id="ARBA00022840"/>
    </source>
</evidence>
<name>A0A8H9YAY8_9CORY</name>
<accession>A0A8H9YAY8</accession>
<keyword evidence="10" id="KW-0472">Membrane</keyword>
<feature type="transmembrane region" description="Helical" evidence="10">
    <location>
        <begin position="62"/>
        <end position="78"/>
    </location>
</feature>
<feature type="compositionally biased region" description="Basic and acidic residues" evidence="9">
    <location>
        <begin position="328"/>
        <end position="341"/>
    </location>
</feature>
<feature type="domain" description="DUF7134" evidence="12">
    <location>
        <begin position="10"/>
        <end position="166"/>
    </location>
</feature>
<dbReference type="GO" id="GO:0016020">
    <property type="term" value="C:membrane"/>
    <property type="evidence" value="ECO:0007669"/>
    <property type="project" value="InterPro"/>
</dbReference>
<dbReference type="GO" id="GO:0046983">
    <property type="term" value="F:protein dimerization activity"/>
    <property type="evidence" value="ECO:0007669"/>
    <property type="project" value="InterPro"/>
</dbReference>
<evidence type="ECO:0000256" key="9">
    <source>
        <dbReference type="SAM" id="MobiDB-lite"/>
    </source>
</evidence>
<dbReference type="Proteomes" id="UP000612712">
    <property type="component" value="Unassembled WGS sequence"/>
</dbReference>
<dbReference type="EMBL" id="JACHWT010000004">
    <property type="protein sequence ID" value="MBB3115987.1"/>
    <property type="molecule type" value="Genomic_DNA"/>
</dbReference>
<dbReference type="InterPro" id="IPR050482">
    <property type="entry name" value="Sensor_HK_TwoCompSys"/>
</dbReference>
<feature type="domain" description="Signal transduction histidine kinase subgroup 3 dimerisation and phosphoacceptor" evidence="11">
    <location>
        <begin position="186"/>
        <end position="243"/>
    </location>
</feature>
<feature type="transmembrane region" description="Helical" evidence="10">
    <location>
        <begin position="38"/>
        <end position="55"/>
    </location>
</feature>
<feature type="transmembrane region" description="Helical" evidence="10">
    <location>
        <begin position="146"/>
        <end position="164"/>
    </location>
</feature>
<dbReference type="InterPro" id="IPR011712">
    <property type="entry name" value="Sig_transdc_His_kin_sub3_dim/P"/>
</dbReference>
<evidence type="ECO:0000256" key="8">
    <source>
        <dbReference type="ARBA" id="ARBA00023012"/>
    </source>
</evidence>
<dbReference type="InterPro" id="IPR055558">
    <property type="entry name" value="DUF7134"/>
</dbReference>
<dbReference type="GeneID" id="60809030"/>
<evidence type="ECO:0000256" key="1">
    <source>
        <dbReference type="ARBA" id="ARBA00000085"/>
    </source>
</evidence>
<feature type="region of interest" description="Disordered" evidence="9">
    <location>
        <begin position="323"/>
        <end position="369"/>
    </location>
</feature>
<keyword evidence="6 13" id="KW-0418">Kinase</keyword>
<evidence type="ECO:0000259" key="12">
    <source>
        <dbReference type="Pfam" id="PF23539"/>
    </source>
</evidence>
<keyword evidence="7" id="KW-0067">ATP-binding</keyword>
<feature type="transmembrane region" description="Helical" evidence="10">
    <location>
        <begin position="12"/>
        <end position="32"/>
    </location>
</feature>
<feature type="compositionally biased region" description="Low complexity" evidence="9">
    <location>
        <begin position="344"/>
        <end position="369"/>
    </location>
</feature>
<proteinExistence type="predicted"/>
<dbReference type="GO" id="GO:0000155">
    <property type="term" value="F:phosphorelay sensor kinase activity"/>
    <property type="evidence" value="ECO:0007669"/>
    <property type="project" value="InterPro"/>
</dbReference>
<dbReference type="AlphaFoldDB" id="A0A8H9YAY8"/>
<protein>
    <recommendedName>
        <fullName evidence="2">histidine kinase</fullName>
        <ecNumber evidence="2">2.7.13.3</ecNumber>
    </recommendedName>
</protein>
<comment type="catalytic activity">
    <reaction evidence="1">
        <text>ATP + protein L-histidine = ADP + protein N-phospho-L-histidine.</text>
        <dbReference type="EC" id="2.7.13.3"/>
    </reaction>
</comment>
<evidence type="ECO:0000256" key="5">
    <source>
        <dbReference type="ARBA" id="ARBA00022741"/>
    </source>
</evidence>
<sequence>MILTPSRSVPVADIALAVLFAACPLLEASLIVDDGFTWWYLAAVVIQVVIVAAIAWRRIHPVASFLVTAVGFIAYGTLFTVSPVNLGVSPILLAAPLSLWAVTRWAPSTAWGTAGLVLALAGSLVNPAVLGAPNLADSPVTSTDRVLLFGVPAVLVTGVAYAWAAHLRAGEERLTARAAAQLQDQRAELSRELHDVVGHGLTAITVRAQTALHLDDRRGALEEIRDTAAESLADVRALVDALADGTVSADPATVNAVVARAGGGVRVRGLTPEEVSTAARWPLSIRLALVRCAQETTTNLVKHGDGTGSLAVRVRPDHFTVESRNPARRGERGVDPSRAHPGEPATVSPATASPTPAGPAATRPGAPVPRGLANMAARVRDVGGRFTAGEVDGLFTVAVVVPAPHAPADPAPGPTPEPRP</sequence>
<keyword evidence="5" id="KW-0547">Nucleotide-binding</keyword>
<evidence type="ECO:0000259" key="11">
    <source>
        <dbReference type="Pfam" id="PF07730"/>
    </source>
</evidence>
<dbReference type="RefSeq" id="WP_010271462.1">
    <property type="nucleotide sequence ID" value="NZ_AENJ01000274.1"/>
</dbReference>
<evidence type="ECO:0000256" key="6">
    <source>
        <dbReference type="ARBA" id="ARBA00022777"/>
    </source>
</evidence>
<evidence type="ECO:0000313" key="14">
    <source>
        <dbReference type="Proteomes" id="UP000612712"/>
    </source>
</evidence>
<keyword evidence="10" id="KW-0812">Transmembrane</keyword>
<reference evidence="13" key="1">
    <citation type="submission" date="2020-08" db="EMBL/GenBank/DDBJ databases">
        <title>Sequencing the genomes of 1000 actinobacteria strains.</title>
        <authorList>
            <person name="Klenk H.-P."/>
        </authorList>
    </citation>
    <scope>NUCLEOTIDE SEQUENCE</scope>
    <source>
        <strain evidence="13">DSM 20582</strain>
    </source>
</reference>
<evidence type="ECO:0000256" key="2">
    <source>
        <dbReference type="ARBA" id="ARBA00012438"/>
    </source>
</evidence>
<evidence type="ECO:0000256" key="3">
    <source>
        <dbReference type="ARBA" id="ARBA00022553"/>
    </source>
</evidence>
<evidence type="ECO:0000256" key="10">
    <source>
        <dbReference type="SAM" id="Phobius"/>
    </source>
</evidence>
<dbReference type="InterPro" id="IPR036890">
    <property type="entry name" value="HATPase_C_sf"/>
</dbReference>
<feature type="transmembrane region" description="Helical" evidence="10">
    <location>
        <begin position="109"/>
        <end position="126"/>
    </location>
</feature>
<dbReference type="GO" id="GO:0005524">
    <property type="term" value="F:ATP binding"/>
    <property type="evidence" value="ECO:0007669"/>
    <property type="project" value="UniProtKB-KW"/>
</dbReference>
<dbReference type="Gene3D" id="3.30.565.10">
    <property type="entry name" value="Histidine kinase-like ATPase, C-terminal domain"/>
    <property type="match status" value="1"/>
</dbReference>
<evidence type="ECO:0000313" key="13">
    <source>
        <dbReference type="EMBL" id="MBB3115987.1"/>
    </source>
</evidence>
<keyword evidence="10" id="KW-1133">Transmembrane helix</keyword>
<keyword evidence="3" id="KW-0597">Phosphoprotein</keyword>
<organism evidence="13 14">
    <name type="scientific">Corynebacterium bovis DSM 20582 = CIP 54.80</name>
    <dbReference type="NCBI Taxonomy" id="927655"/>
    <lineage>
        <taxon>Bacteria</taxon>
        <taxon>Bacillati</taxon>
        <taxon>Actinomycetota</taxon>
        <taxon>Actinomycetes</taxon>
        <taxon>Mycobacteriales</taxon>
        <taxon>Corynebacteriaceae</taxon>
        <taxon>Corynebacterium</taxon>
    </lineage>
</organism>
<dbReference type="Pfam" id="PF07730">
    <property type="entry name" value="HisKA_3"/>
    <property type="match status" value="1"/>
</dbReference>